<feature type="transmembrane region" description="Helical" evidence="2">
    <location>
        <begin position="53"/>
        <end position="73"/>
    </location>
</feature>
<accession>A0ABX7XDZ3</accession>
<evidence type="ECO:0000256" key="1">
    <source>
        <dbReference type="SAM" id="Coils"/>
    </source>
</evidence>
<keyword evidence="1" id="KW-0175">Coiled coil</keyword>
<keyword evidence="2" id="KW-1133">Transmembrane helix</keyword>
<proteinExistence type="predicted"/>
<evidence type="ECO:0000256" key="2">
    <source>
        <dbReference type="SAM" id="Phobius"/>
    </source>
</evidence>
<reference evidence="4" key="2">
    <citation type="submission" date="2021-04" db="EMBL/GenBank/DDBJ databases">
        <title>Taxonomy of Flavobacteriaceae bacterium ZY171143.</title>
        <authorList>
            <person name="Li F."/>
        </authorList>
    </citation>
    <scope>NUCLEOTIDE SEQUENCE [LARGE SCALE GENOMIC DNA]</scope>
    <source>
        <strain evidence="4">ZY171143</strain>
    </source>
</reference>
<sequence>MKYLFLLIPIIAFSNPKTIDYQEQINQLKVENVKLEAKLEALNDANDKILNTIYWTIGTVFTVYFGFNLVNFIKSNRDNSKALKDLETKSLKKVTELANSNLQSFNGRISSSIGQLKDDLKISLTDYHPDSAVLKDPQNIILYIVATKVGSAGKALSTLDNYLNDLKNKNETLKDEYKYELIDILKTFYTEEYLRDRVEDLIIKLKEL</sequence>
<dbReference type="Proteomes" id="UP000672011">
    <property type="component" value="Chromosome"/>
</dbReference>
<protein>
    <submittedName>
        <fullName evidence="3">Uncharacterized protein</fullName>
    </submittedName>
</protein>
<reference evidence="3 4" key="1">
    <citation type="journal article" date="2021" name="Int. J. Syst. Evol. Microbiol.">
        <title>Faecalibacter bovis sp. nov., isolated from cow faeces.</title>
        <authorList>
            <person name="Li F."/>
            <person name="Zhao W."/>
            <person name="Hong Q."/>
            <person name="Shao Q."/>
            <person name="Song J."/>
            <person name="Yang S."/>
        </authorList>
    </citation>
    <scope>NUCLEOTIDE SEQUENCE [LARGE SCALE GENOMIC DNA]</scope>
    <source>
        <strain evidence="3 4">ZY171143</strain>
    </source>
</reference>
<dbReference type="RefSeq" id="WP_230476715.1">
    <property type="nucleotide sequence ID" value="NZ_CP072842.1"/>
</dbReference>
<organism evidence="3 4">
    <name type="scientific">Faecalibacter bovis</name>
    <dbReference type="NCBI Taxonomy" id="2898187"/>
    <lineage>
        <taxon>Bacteria</taxon>
        <taxon>Pseudomonadati</taxon>
        <taxon>Bacteroidota</taxon>
        <taxon>Flavobacteriia</taxon>
        <taxon>Flavobacteriales</taxon>
        <taxon>Weeksellaceae</taxon>
        <taxon>Faecalibacter</taxon>
    </lineage>
</organism>
<name>A0ABX7XDZ3_9FLAO</name>
<keyword evidence="2" id="KW-0812">Transmembrane</keyword>
<feature type="coiled-coil region" evidence="1">
    <location>
        <begin position="18"/>
        <end position="52"/>
    </location>
</feature>
<gene>
    <name evidence="3" type="ORF">J9309_01620</name>
</gene>
<keyword evidence="2" id="KW-0472">Membrane</keyword>
<evidence type="ECO:0000313" key="3">
    <source>
        <dbReference type="EMBL" id="QTV06075.1"/>
    </source>
</evidence>
<keyword evidence="4" id="KW-1185">Reference proteome</keyword>
<evidence type="ECO:0000313" key="4">
    <source>
        <dbReference type="Proteomes" id="UP000672011"/>
    </source>
</evidence>
<dbReference type="EMBL" id="CP072842">
    <property type="protein sequence ID" value="QTV06075.1"/>
    <property type="molecule type" value="Genomic_DNA"/>
</dbReference>